<keyword evidence="3" id="KW-1185">Reference proteome</keyword>
<dbReference type="Proteomes" id="UP000801492">
    <property type="component" value="Unassembled WGS sequence"/>
</dbReference>
<organism evidence="2 3">
    <name type="scientific">Ignelater luminosus</name>
    <name type="common">Cucubano</name>
    <name type="synonym">Pyrophorus luminosus</name>
    <dbReference type="NCBI Taxonomy" id="2038154"/>
    <lineage>
        <taxon>Eukaryota</taxon>
        <taxon>Metazoa</taxon>
        <taxon>Ecdysozoa</taxon>
        <taxon>Arthropoda</taxon>
        <taxon>Hexapoda</taxon>
        <taxon>Insecta</taxon>
        <taxon>Pterygota</taxon>
        <taxon>Neoptera</taxon>
        <taxon>Endopterygota</taxon>
        <taxon>Coleoptera</taxon>
        <taxon>Polyphaga</taxon>
        <taxon>Elateriformia</taxon>
        <taxon>Elateroidea</taxon>
        <taxon>Elateridae</taxon>
        <taxon>Agrypninae</taxon>
        <taxon>Pyrophorini</taxon>
        <taxon>Ignelater</taxon>
    </lineage>
</organism>
<dbReference type="AlphaFoldDB" id="A0A8K0CZ76"/>
<dbReference type="OrthoDB" id="8192496at2759"/>
<evidence type="ECO:0000313" key="3">
    <source>
        <dbReference type="Proteomes" id="UP000801492"/>
    </source>
</evidence>
<reference evidence="2" key="1">
    <citation type="submission" date="2019-08" db="EMBL/GenBank/DDBJ databases">
        <title>The genome of the North American firefly Photinus pyralis.</title>
        <authorList>
            <consortium name="Photinus pyralis genome working group"/>
            <person name="Fallon T.R."/>
            <person name="Sander Lower S.E."/>
            <person name="Weng J.-K."/>
        </authorList>
    </citation>
    <scope>NUCLEOTIDE SEQUENCE</scope>
    <source>
        <strain evidence="2">TRF0915ILg1</strain>
        <tissue evidence="2">Whole body</tissue>
    </source>
</reference>
<comment type="caution">
    <text evidence="2">The sequence shown here is derived from an EMBL/GenBank/DDBJ whole genome shotgun (WGS) entry which is preliminary data.</text>
</comment>
<protein>
    <submittedName>
        <fullName evidence="2">Uncharacterized protein</fullName>
    </submittedName>
</protein>
<name>A0A8K0CZ76_IGNLU</name>
<feature type="region of interest" description="Disordered" evidence="1">
    <location>
        <begin position="96"/>
        <end position="116"/>
    </location>
</feature>
<sequence>MCEEAKVDRFGVLTTLQHSINFQLKCPVKKLNPNLNVHLCIQEFMDRFPNRDFYYDNLSKHVRRVFDRFRRTGIFAKSTSSGRTIVLPEDVEDVRTRMEQTPKKSLRQLSQQNQEV</sequence>
<dbReference type="EMBL" id="VTPC01007909">
    <property type="protein sequence ID" value="KAF2893538.1"/>
    <property type="molecule type" value="Genomic_DNA"/>
</dbReference>
<gene>
    <name evidence="2" type="ORF">ILUMI_12635</name>
</gene>
<evidence type="ECO:0000256" key="1">
    <source>
        <dbReference type="SAM" id="MobiDB-lite"/>
    </source>
</evidence>
<evidence type="ECO:0000313" key="2">
    <source>
        <dbReference type="EMBL" id="KAF2893538.1"/>
    </source>
</evidence>
<proteinExistence type="predicted"/>
<accession>A0A8K0CZ76</accession>
<feature type="compositionally biased region" description="Polar residues" evidence="1">
    <location>
        <begin position="107"/>
        <end position="116"/>
    </location>
</feature>